<dbReference type="CDD" id="cd06257">
    <property type="entry name" value="DnaJ"/>
    <property type="match status" value="1"/>
</dbReference>
<dbReference type="InterPro" id="IPR006597">
    <property type="entry name" value="Sel1-like"/>
</dbReference>
<feature type="signal peptide" evidence="4">
    <location>
        <begin position="1"/>
        <end position="38"/>
    </location>
</feature>
<evidence type="ECO:0000256" key="1">
    <source>
        <dbReference type="ARBA" id="ARBA00023186"/>
    </source>
</evidence>
<dbReference type="SMART" id="SM00671">
    <property type="entry name" value="SEL1"/>
    <property type="match status" value="2"/>
</dbReference>
<keyword evidence="3" id="KW-0472">Membrane</keyword>
<keyword evidence="2" id="KW-0175">Coiled coil</keyword>
<keyword evidence="3" id="KW-0812">Transmembrane</keyword>
<name>A0AAU9QH37_9VIBR</name>
<gene>
    <name evidence="6" type="ORF">THF1A12_10467</name>
</gene>
<keyword evidence="4" id="KW-0732">Signal</keyword>
<sequence>MITGAGLASFARPDIPMSFRTTALTFALSACLTSTAFASQNPTQPEAQFELAQQLALKPNPESPTDARYWLEQAAHQDYLPAQKQLAEDYARGLTGNTDFTQAIYWFTSVALNDPTDRGFLLADFVQHHQAEVSNSDLVEAWYQLSALKNPQAEEAYNQFLEDRFNQLRAKQVSEIVELDKQATDEEQKVTIEIQQAKKAENFNVWYASGALGFALLLGGGAFGYRRHTQKAKATAANEVSRSLQLETQVKELQFANKQLKRQLEKVFKEFKKIKGQSENQKLLVACAMFGYTPQTIPDSKAVKLRYRQLSKLYHPDSRGSEEEMKRLNQAFKTISQNVTKE</sequence>
<comment type="caution">
    <text evidence="6">The sequence shown here is derived from an EMBL/GenBank/DDBJ whole genome shotgun (WGS) entry which is preliminary data.</text>
</comment>
<evidence type="ECO:0000256" key="4">
    <source>
        <dbReference type="SAM" id="SignalP"/>
    </source>
</evidence>
<dbReference type="InterPro" id="IPR011990">
    <property type="entry name" value="TPR-like_helical_dom_sf"/>
</dbReference>
<feature type="domain" description="J" evidence="5">
    <location>
        <begin position="285"/>
        <end position="342"/>
    </location>
</feature>
<feature type="chain" id="PRO_5043358891" evidence="4">
    <location>
        <begin position="39"/>
        <end position="342"/>
    </location>
</feature>
<dbReference type="SUPFAM" id="SSF46565">
    <property type="entry name" value="Chaperone J-domain"/>
    <property type="match status" value="1"/>
</dbReference>
<dbReference type="Proteomes" id="UP001295462">
    <property type="component" value="Unassembled WGS sequence"/>
</dbReference>
<dbReference type="SUPFAM" id="SSF81901">
    <property type="entry name" value="HCP-like"/>
    <property type="match status" value="1"/>
</dbReference>
<keyword evidence="1" id="KW-0143">Chaperone</keyword>
<dbReference type="PROSITE" id="PS50076">
    <property type="entry name" value="DNAJ_2"/>
    <property type="match status" value="1"/>
</dbReference>
<dbReference type="AlphaFoldDB" id="A0AAU9QH37"/>
<feature type="coiled-coil region" evidence="2">
    <location>
        <begin position="243"/>
        <end position="277"/>
    </location>
</feature>
<reference evidence="6" key="1">
    <citation type="submission" date="2022-01" db="EMBL/GenBank/DDBJ databases">
        <authorList>
            <person name="Lagorce A."/>
        </authorList>
    </citation>
    <scope>NUCLEOTIDE SEQUENCE</scope>
    <source>
        <strain evidence="6">Th15_F1_A12</strain>
    </source>
</reference>
<evidence type="ECO:0000259" key="5">
    <source>
        <dbReference type="PROSITE" id="PS50076"/>
    </source>
</evidence>
<proteinExistence type="predicted"/>
<accession>A0AAU9QH37</accession>
<evidence type="ECO:0000256" key="3">
    <source>
        <dbReference type="SAM" id="Phobius"/>
    </source>
</evidence>
<dbReference type="EMBL" id="CAKMUD010000001">
    <property type="protein sequence ID" value="CAH1566298.1"/>
    <property type="molecule type" value="Genomic_DNA"/>
</dbReference>
<protein>
    <submittedName>
        <fullName evidence="6">Molecular chaperone DnaJ</fullName>
    </submittedName>
</protein>
<evidence type="ECO:0000256" key="2">
    <source>
        <dbReference type="SAM" id="Coils"/>
    </source>
</evidence>
<feature type="transmembrane region" description="Helical" evidence="3">
    <location>
        <begin position="205"/>
        <end position="225"/>
    </location>
</feature>
<dbReference type="Gene3D" id="1.10.287.110">
    <property type="entry name" value="DnaJ domain"/>
    <property type="match status" value="1"/>
</dbReference>
<dbReference type="InterPro" id="IPR001623">
    <property type="entry name" value="DnaJ_domain"/>
</dbReference>
<organism evidence="6 7">
    <name type="scientific">Vibrio jasicida</name>
    <dbReference type="NCBI Taxonomy" id="766224"/>
    <lineage>
        <taxon>Bacteria</taxon>
        <taxon>Pseudomonadati</taxon>
        <taxon>Pseudomonadota</taxon>
        <taxon>Gammaproteobacteria</taxon>
        <taxon>Vibrionales</taxon>
        <taxon>Vibrionaceae</taxon>
        <taxon>Vibrio</taxon>
    </lineage>
</organism>
<evidence type="ECO:0000313" key="7">
    <source>
        <dbReference type="Proteomes" id="UP001295462"/>
    </source>
</evidence>
<evidence type="ECO:0000313" key="6">
    <source>
        <dbReference type="EMBL" id="CAH1566298.1"/>
    </source>
</evidence>
<keyword evidence="3" id="KW-1133">Transmembrane helix</keyword>
<dbReference type="Gene3D" id="1.25.40.10">
    <property type="entry name" value="Tetratricopeptide repeat domain"/>
    <property type="match status" value="1"/>
</dbReference>
<dbReference type="InterPro" id="IPR036869">
    <property type="entry name" value="J_dom_sf"/>
</dbReference>